<accession>A0ACC0JXA3</accession>
<evidence type="ECO:0000313" key="2">
    <source>
        <dbReference type="Proteomes" id="UP001064048"/>
    </source>
</evidence>
<keyword evidence="2" id="KW-1185">Reference proteome</keyword>
<dbReference type="Proteomes" id="UP001064048">
    <property type="component" value="Chromosome 12"/>
</dbReference>
<sequence length="269" mass="30905">MSMRAYEEGTEELQQTGPHRERKRQISPAPCVRDGEVREFVRTAQEQAVPHAAPHDQAPRAPAPSSLTNTQPFTQYIKTLIRIVRNDEITDQICLACRKKLKDLYDFKLLIQSSNTALNQKYSSHIKRINFNNITEIKLEFDVSQAPKDDKHFIKEFDDEKINLLGLEDSICYSNTTIKKLVSYTTNAEIKQPMSVMDFLNTIKEDPDENYNDKESVCPYCGKLTRSIKSHLLVHGEHKFKCDKCDKGYYSKKGLIDHQTMHTGPPSKP</sequence>
<gene>
    <name evidence="1" type="ORF">MSG28_007475</name>
</gene>
<comment type="caution">
    <text evidence="1">The sequence shown here is derived from an EMBL/GenBank/DDBJ whole genome shotgun (WGS) entry which is preliminary data.</text>
</comment>
<evidence type="ECO:0000313" key="1">
    <source>
        <dbReference type="EMBL" id="KAI8428817.1"/>
    </source>
</evidence>
<protein>
    <submittedName>
        <fullName evidence="1">Uncharacterized protein</fullName>
    </submittedName>
</protein>
<reference evidence="1 2" key="1">
    <citation type="journal article" date="2022" name="Genome Biol. Evol.">
        <title>The Spruce Budworm Genome: Reconstructing the Evolutionary History of Antifreeze Proteins.</title>
        <authorList>
            <person name="Beliveau C."/>
            <person name="Gagne P."/>
            <person name="Picq S."/>
            <person name="Vernygora O."/>
            <person name="Keeling C.I."/>
            <person name="Pinkney K."/>
            <person name="Doucet D."/>
            <person name="Wen F."/>
            <person name="Johnston J.S."/>
            <person name="Maaroufi H."/>
            <person name="Boyle B."/>
            <person name="Laroche J."/>
            <person name="Dewar K."/>
            <person name="Juretic N."/>
            <person name="Blackburn G."/>
            <person name="Nisole A."/>
            <person name="Brunet B."/>
            <person name="Brandao M."/>
            <person name="Lumley L."/>
            <person name="Duan J."/>
            <person name="Quan G."/>
            <person name="Lucarotti C.J."/>
            <person name="Roe A.D."/>
            <person name="Sperling F.A.H."/>
            <person name="Levesque R.C."/>
            <person name="Cusson M."/>
        </authorList>
    </citation>
    <scope>NUCLEOTIDE SEQUENCE [LARGE SCALE GENOMIC DNA]</scope>
    <source>
        <strain evidence="1">Glfc:IPQL:Cfum</strain>
    </source>
</reference>
<name>A0ACC0JXA3_CHOFU</name>
<proteinExistence type="predicted"/>
<organism evidence="1 2">
    <name type="scientific">Choristoneura fumiferana</name>
    <name type="common">Spruce budworm moth</name>
    <name type="synonym">Archips fumiferana</name>
    <dbReference type="NCBI Taxonomy" id="7141"/>
    <lineage>
        <taxon>Eukaryota</taxon>
        <taxon>Metazoa</taxon>
        <taxon>Ecdysozoa</taxon>
        <taxon>Arthropoda</taxon>
        <taxon>Hexapoda</taxon>
        <taxon>Insecta</taxon>
        <taxon>Pterygota</taxon>
        <taxon>Neoptera</taxon>
        <taxon>Endopterygota</taxon>
        <taxon>Lepidoptera</taxon>
        <taxon>Glossata</taxon>
        <taxon>Ditrysia</taxon>
        <taxon>Tortricoidea</taxon>
        <taxon>Tortricidae</taxon>
        <taxon>Tortricinae</taxon>
        <taxon>Choristoneura</taxon>
    </lineage>
</organism>
<dbReference type="EMBL" id="CM046112">
    <property type="protein sequence ID" value="KAI8428817.1"/>
    <property type="molecule type" value="Genomic_DNA"/>
</dbReference>